<evidence type="ECO:0000256" key="1">
    <source>
        <dbReference type="SAM" id="MobiDB-lite"/>
    </source>
</evidence>
<proteinExistence type="predicted"/>
<dbReference type="OrthoDB" id="10341585at2759"/>
<feature type="region of interest" description="Disordered" evidence="1">
    <location>
        <begin position="130"/>
        <end position="160"/>
    </location>
</feature>
<feature type="chain" id="PRO_5034180584" evidence="2">
    <location>
        <begin position="24"/>
        <end position="763"/>
    </location>
</feature>
<dbReference type="AlphaFoldDB" id="A0A8H6RDV9"/>
<comment type="caution">
    <text evidence="3">The sequence shown here is derived from an EMBL/GenBank/DDBJ whole genome shotgun (WGS) entry which is preliminary data.</text>
</comment>
<evidence type="ECO:0000256" key="2">
    <source>
        <dbReference type="SAM" id="SignalP"/>
    </source>
</evidence>
<evidence type="ECO:0000313" key="3">
    <source>
        <dbReference type="EMBL" id="KAF7190050.1"/>
    </source>
</evidence>
<dbReference type="EMBL" id="JABCIY010000175">
    <property type="protein sequence ID" value="KAF7190050.1"/>
    <property type="molecule type" value="Genomic_DNA"/>
</dbReference>
<organism evidence="3 4">
    <name type="scientific">Pseudocercospora fuligena</name>
    <dbReference type="NCBI Taxonomy" id="685502"/>
    <lineage>
        <taxon>Eukaryota</taxon>
        <taxon>Fungi</taxon>
        <taxon>Dikarya</taxon>
        <taxon>Ascomycota</taxon>
        <taxon>Pezizomycotina</taxon>
        <taxon>Dothideomycetes</taxon>
        <taxon>Dothideomycetidae</taxon>
        <taxon>Mycosphaerellales</taxon>
        <taxon>Mycosphaerellaceae</taxon>
        <taxon>Pseudocercospora</taxon>
    </lineage>
</organism>
<reference evidence="3" key="1">
    <citation type="submission" date="2020-04" db="EMBL/GenBank/DDBJ databases">
        <title>Draft genome resource of the tomato pathogen Pseudocercospora fuligena.</title>
        <authorList>
            <person name="Zaccaron A."/>
        </authorList>
    </citation>
    <scope>NUCLEOTIDE SEQUENCE</scope>
    <source>
        <strain evidence="3">PF001</strain>
    </source>
</reference>
<keyword evidence="4" id="KW-1185">Reference proteome</keyword>
<keyword evidence="2" id="KW-0732">Signal</keyword>
<evidence type="ECO:0000313" key="4">
    <source>
        <dbReference type="Proteomes" id="UP000660729"/>
    </source>
</evidence>
<dbReference type="Proteomes" id="UP000660729">
    <property type="component" value="Unassembled WGS sequence"/>
</dbReference>
<accession>A0A8H6RDV9</accession>
<feature type="signal peptide" evidence="2">
    <location>
        <begin position="1"/>
        <end position="23"/>
    </location>
</feature>
<protein>
    <submittedName>
        <fullName evidence="3">Uncharacterized protein</fullName>
    </submittedName>
</protein>
<name>A0A8H6RDV9_9PEZI</name>
<sequence>MRLLRRGFSDLVLLLAGLGAVHCMPTITATRPRNTLGGPPQTAVLERAVPSALITPAPTLHVASADIRFTTVISGSTITSQCSAGVTTFTYSLCNPKPCTQKTHRKCIESFTVPENQYLTVTTVSSTVTSTSAGSTTTFKSTSTSKGLSSTTATASARPNGSVSVPIGVALRDGIKAIVKEFCPGWMTDSGSGAGCWKPAADEKLIQLVTGNGFMPLGLDVQQGDPTLSQIGENVTYIQEFSVHIIKDGITQAIQCNQPIDTILEVPADIAAADAQAVLDQFGDRDPSSPTTSGSSTVVAAKTLSPVCVISSQPPIASQDESLIVSWLGQYFQQHPMGVTSTSLGITAGNRAGVTFIPSTASVTKTQAICHTTDPVSLGTVIPSQITEAAKSFYSTLHDEKVAVTSYVEPDKDFVYNKFEQDGLKGVRYYVFDEILSDKGYALALSVQYIKEACKSQYQGTVDFQYFTEDVFVKMFIGEKISKACYEQTGNSQNNPPMGGNTYNDLCIQFQAKLSSVKPVPGPKPIPTDYLPTGFGEGHAELLECNNVPPPDTALPLIESNPIVEKAGEFFKSLDASGTSATELGPAPKGQTPPIQLNEWGTGKEAGFKAMVFKDVPVILASDKGDPKNYALVLSVQYLSRTCVTDSSAPGASWNFNFRNMKKDDVVTYFHKQQIDNCAITPINHKNQATYGGAWFDRCVAYNTSLIDMSGNSIWVQKDVAAGHMFLTTNPGIKHSNQTAIANKILGDDGVTAWPWSGETISS</sequence>
<gene>
    <name evidence="3" type="ORF">HII31_08381</name>
</gene>
<feature type="compositionally biased region" description="Low complexity" evidence="1">
    <location>
        <begin position="130"/>
        <end position="157"/>
    </location>
</feature>